<comment type="caution">
    <text evidence="2">The sequence shown here is derived from an EMBL/GenBank/DDBJ whole genome shotgun (WGS) entry which is preliminary data.</text>
</comment>
<evidence type="ECO:0008006" key="4">
    <source>
        <dbReference type="Google" id="ProtNLM"/>
    </source>
</evidence>
<dbReference type="EMBL" id="JAQLWO010000044">
    <property type="protein sequence ID" value="MDB7908782.1"/>
    <property type="molecule type" value="Genomic_DNA"/>
</dbReference>
<sequence>MKEKFTKKLFGKSSPKSWKPPYPSSPVQKVPQLQAPNSETTQRKLSPRERFEPIISRPIELEKVTLHLHDADGEREIKTCYGDIYKIVNALMDYARLLELACDEWGLEGFHRATYEYHAEKLRAIAKKYQAGIGYDYDIALAKCEAKKKKPHKNDDIGGDAMELALKQARRQAQKEEKPS</sequence>
<feature type="region of interest" description="Disordered" evidence="1">
    <location>
        <begin position="1"/>
        <end position="47"/>
    </location>
</feature>
<reference evidence="2" key="1">
    <citation type="submission" date="2023-01" db="EMBL/GenBank/DDBJ databases">
        <title>Human gut microbiome strain richness.</title>
        <authorList>
            <person name="Chen-Liaw A."/>
        </authorList>
    </citation>
    <scope>NUCLEOTIDE SEQUENCE</scope>
    <source>
        <strain evidence="2">2225st1_A6_2225SCRN_200828</strain>
    </source>
</reference>
<evidence type="ECO:0000256" key="1">
    <source>
        <dbReference type="SAM" id="MobiDB-lite"/>
    </source>
</evidence>
<protein>
    <recommendedName>
        <fullName evidence="4">Phage terminase small subunit P27 family</fullName>
    </recommendedName>
</protein>
<name>A0AAW6C750_FLAPL</name>
<feature type="compositionally biased region" description="Polar residues" evidence="1">
    <location>
        <begin position="34"/>
        <end position="44"/>
    </location>
</feature>
<proteinExistence type="predicted"/>
<evidence type="ECO:0000313" key="3">
    <source>
        <dbReference type="Proteomes" id="UP001211006"/>
    </source>
</evidence>
<accession>A0AAW6C750</accession>
<gene>
    <name evidence="2" type="ORF">PND83_22625</name>
</gene>
<evidence type="ECO:0000313" key="2">
    <source>
        <dbReference type="EMBL" id="MDB7908782.1"/>
    </source>
</evidence>
<organism evidence="2 3">
    <name type="scientific">Flavonifractor plautii</name>
    <name type="common">Fusobacterium plautii</name>
    <dbReference type="NCBI Taxonomy" id="292800"/>
    <lineage>
        <taxon>Bacteria</taxon>
        <taxon>Bacillati</taxon>
        <taxon>Bacillota</taxon>
        <taxon>Clostridia</taxon>
        <taxon>Eubacteriales</taxon>
        <taxon>Oscillospiraceae</taxon>
        <taxon>Flavonifractor</taxon>
    </lineage>
</organism>
<dbReference type="Proteomes" id="UP001211006">
    <property type="component" value="Unassembled WGS sequence"/>
</dbReference>
<dbReference type="AlphaFoldDB" id="A0AAW6C750"/>
<dbReference type="RefSeq" id="WP_009258499.1">
    <property type="nucleotide sequence ID" value="NZ_BAABZG010000001.1"/>
</dbReference>